<evidence type="ECO:0000256" key="5">
    <source>
        <dbReference type="ARBA" id="ARBA00022490"/>
    </source>
</evidence>
<name>A0A9P5Z3D2_9AGAR</name>
<comment type="caution">
    <text evidence="15">The sequence shown here is derived from an EMBL/GenBank/DDBJ whole genome shotgun (WGS) entry which is preliminary data.</text>
</comment>
<evidence type="ECO:0000256" key="10">
    <source>
        <dbReference type="ARBA" id="ARBA00023161"/>
    </source>
</evidence>
<keyword evidence="4" id="KW-0813">Transport</keyword>
<dbReference type="EMBL" id="MU155190">
    <property type="protein sequence ID" value="KAF9480678.1"/>
    <property type="molecule type" value="Genomic_DNA"/>
</dbReference>
<dbReference type="Pfam" id="PF09405">
    <property type="entry name" value="Btz"/>
    <property type="match status" value="1"/>
</dbReference>
<gene>
    <name evidence="15" type="ORF">BDN70DRAFT_905618</name>
</gene>
<keyword evidence="12" id="KW-0539">Nucleus</keyword>
<evidence type="ECO:0000256" key="11">
    <source>
        <dbReference type="ARBA" id="ARBA00023187"/>
    </source>
</evidence>
<dbReference type="GO" id="GO:0006397">
    <property type="term" value="P:mRNA processing"/>
    <property type="evidence" value="ECO:0007669"/>
    <property type="project" value="UniProtKB-KW"/>
</dbReference>
<evidence type="ECO:0000256" key="7">
    <source>
        <dbReference type="ARBA" id="ARBA00022816"/>
    </source>
</evidence>
<dbReference type="GO" id="GO:0006417">
    <property type="term" value="P:regulation of translation"/>
    <property type="evidence" value="ECO:0007669"/>
    <property type="project" value="UniProtKB-KW"/>
</dbReference>
<feature type="region of interest" description="Disordered" evidence="13">
    <location>
        <begin position="272"/>
        <end position="299"/>
    </location>
</feature>
<feature type="domain" description="Btz" evidence="14">
    <location>
        <begin position="220"/>
        <end position="333"/>
    </location>
</feature>
<sequence>MPTAVNTPSPTRPVSKASTTKPRAGAASPKKRRVIRRRGRTRGDLDSDDEIEREAATDSESDDDELSSLDSATDDSDTEPVSEDVIPRDRTHLPTPRNSKSPETVVKEETGRVNGVSDSFFAPSRNWSEMVTDEKANGPSDLPVIDFEDFSGQPAPKKAPARKAKKAAKPNQASVSRAIPAAPAVPVSEEKSSSVSDEPVVEFPTESKPAASHPARTPGQSARQAYQHKLETDPSFVPTIGNFWGHDDRLIDTELRSLSGWWRGRGRGRGRGFGMRGRGGAYPPLPRNVPEGEDPAQPKEVEVPPIERAWTHDGFEELKRKEEHRRAEYQAARNNQASPKRGGFGAGRGGFVPGRGRGGFMRGGYASSSPRNGTQFGRIRFAMKPELMWTKQHEAFLYFDPALKPRHGQEQGFRVRIPGHPGQVIRATSAHREPSHAITSEALSEESTVELNFIVRLPTGAGKEQEKAAEKAAEETPIEEVFTVRPELAPKPPTSALEPTQVQLPVSLAAVVPVLPEPTIRSQLEQLTLEPQPADPERLALTEQAVLRQPAQEAPAEETQPAERPALPALQTTFSPPPPPQPLVQPAPIYGSPYGFHPALPPGLAMDQNGMPYEVATGRPVYLQTPVMFNPRPVMPPPYNPGMQFVPGHMHHASAVSPDFLSHSASHTPPMNGFIDPATGAPIFSFPRQTRIEIRAPTEESERAAKSSARTYSGLRTTAPSFQPSRHVSNPSNGYYQQPPPEDNGHGMTEDASQAGMPGMMPYPSYQQTYYYPEPYGYPQPQYMDMSQGGQYDVYNMDQPPQGTVYY</sequence>
<feature type="compositionally biased region" description="Low complexity" evidence="13">
    <location>
        <begin position="193"/>
        <end position="204"/>
    </location>
</feature>
<feature type="compositionally biased region" description="Basic residues" evidence="13">
    <location>
        <begin position="29"/>
        <end position="40"/>
    </location>
</feature>
<evidence type="ECO:0000256" key="6">
    <source>
        <dbReference type="ARBA" id="ARBA00022664"/>
    </source>
</evidence>
<keyword evidence="6" id="KW-0507">mRNA processing</keyword>
<feature type="region of interest" description="Disordered" evidence="13">
    <location>
        <begin position="330"/>
        <end position="349"/>
    </location>
</feature>
<evidence type="ECO:0000256" key="12">
    <source>
        <dbReference type="ARBA" id="ARBA00023242"/>
    </source>
</evidence>
<evidence type="ECO:0000256" key="2">
    <source>
        <dbReference type="ARBA" id="ARBA00004496"/>
    </source>
</evidence>
<dbReference type="GO" id="GO:0008380">
    <property type="term" value="P:RNA splicing"/>
    <property type="evidence" value="ECO:0007669"/>
    <property type="project" value="UniProtKB-KW"/>
</dbReference>
<keyword evidence="11" id="KW-0508">mRNA splicing</keyword>
<feature type="compositionally biased region" description="Polar residues" evidence="13">
    <location>
        <begin position="708"/>
        <end position="736"/>
    </location>
</feature>
<feature type="compositionally biased region" description="Acidic residues" evidence="13">
    <location>
        <begin position="46"/>
        <end position="82"/>
    </location>
</feature>
<evidence type="ECO:0000256" key="3">
    <source>
        <dbReference type="ARBA" id="ARBA00009548"/>
    </source>
</evidence>
<proteinExistence type="inferred from homology"/>
<reference evidence="15" key="1">
    <citation type="submission" date="2020-11" db="EMBL/GenBank/DDBJ databases">
        <authorList>
            <consortium name="DOE Joint Genome Institute"/>
            <person name="Ahrendt S."/>
            <person name="Riley R."/>
            <person name="Andreopoulos W."/>
            <person name="Labutti K."/>
            <person name="Pangilinan J."/>
            <person name="Ruiz-Duenas F.J."/>
            <person name="Barrasa J.M."/>
            <person name="Sanchez-Garcia M."/>
            <person name="Camarero S."/>
            <person name="Miyauchi S."/>
            <person name="Serrano A."/>
            <person name="Linde D."/>
            <person name="Babiker R."/>
            <person name="Drula E."/>
            <person name="Ayuso-Fernandez I."/>
            <person name="Pacheco R."/>
            <person name="Padilla G."/>
            <person name="Ferreira P."/>
            <person name="Barriuso J."/>
            <person name="Kellner H."/>
            <person name="Castanera R."/>
            <person name="Alfaro M."/>
            <person name="Ramirez L."/>
            <person name="Pisabarro A.G."/>
            <person name="Kuo A."/>
            <person name="Tritt A."/>
            <person name="Lipzen A."/>
            <person name="He G."/>
            <person name="Yan M."/>
            <person name="Ng V."/>
            <person name="Cullen D."/>
            <person name="Martin F."/>
            <person name="Rosso M.-N."/>
            <person name="Henrissat B."/>
            <person name="Hibbett D."/>
            <person name="Martinez A.T."/>
            <person name="Grigoriev I.V."/>
        </authorList>
    </citation>
    <scope>NUCLEOTIDE SEQUENCE</scope>
    <source>
        <strain evidence="15">CIRM-BRFM 674</strain>
    </source>
</reference>
<evidence type="ECO:0000256" key="1">
    <source>
        <dbReference type="ARBA" id="ARBA00004123"/>
    </source>
</evidence>
<keyword evidence="16" id="KW-1185">Reference proteome</keyword>
<feature type="compositionally biased region" description="Basic residues" evidence="13">
    <location>
        <begin position="159"/>
        <end position="168"/>
    </location>
</feature>
<organism evidence="15 16">
    <name type="scientific">Pholiota conissans</name>
    <dbReference type="NCBI Taxonomy" id="109636"/>
    <lineage>
        <taxon>Eukaryota</taxon>
        <taxon>Fungi</taxon>
        <taxon>Dikarya</taxon>
        <taxon>Basidiomycota</taxon>
        <taxon>Agaricomycotina</taxon>
        <taxon>Agaricomycetes</taxon>
        <taxon>Agaricomycetidae</taxon>
        <taxon>Agaricales</taxon>
        <taxon>Agaricineae</taxon>
        <taxon>Strophariaceae</taxon>
        <taxon>Pholiota</taxon>
    </lineage>
</organism>
<accession>A0A9P5Z3D2</accession>
<feature type="region of interest" description="Disordered" evidence="13">
    <location>
        <begin position="1"/>
        <end position="227"/>
    </location>
</feature>
<keyword evidence="7" id="KW-0509">mRNA transport</keyword>
<keyword evidence="9" id="KW-0694">RNA-binding</keyword>
<evidence type="ECO:0000313" key="15">
    <source>
        <dbReference type="EMBL" id="KAF9480678.1"/>
    </source>
</evidence>
<comment type="similarity">
    <text evidence="3">Belongs to the CASC3 family.</text>
</comment>
<evidence type="ECO:0000259" key="14">
    <source>
        <dbReference type="Pfam" id="PF09405"/>
    </source>
</evidence>
<dbReference type="OrthoDB" id="3361414at2759"/>
<evidence type="ECO:0000256" key="4">
    <source>
        <dbReference type="ARBA" id="ARBA00022448"/>
    </source>
</evidence>
<dbReference type="GO" id="GO:0003729">
    <property type="term" value="F:mRNA binding"/>
    <property type="evidence" value="ECO:0007669"/>
    <property type="project" value="InterPro"/>
</dbReference>
<dbReference type="GO" id="GO:0000184">
    <property type="term" value="P:nuclear-transcribed mRNA catabolic process, nonsense-mediated decay"/>
    <property type="evidence" value="ECO:0007669"/>
    <property type="project" value="UniProtKB-KW"/>
</dbReference>
<dbReference type="GO" id="GO:0035145">
    <property type="term" value="C:exon-exon junction complex"/>
    <property type="evidence" value="ECO:0007669"/>
    <property type="project" value="InterPro"/>
</dbReference>
<keyword evidence="8" id="KW-0810">Translation regulation</keyword>
<evidence type="ECO:0000256" key="9">
    <source>
        <dbReference type="ARBA" id="ARBA00022884"/>
    </source>
</evidence>
<keyword evidence="10" id="KW-0866">Nonsense-mediated mRNA decay</keyword>
<evidence type="ECO:0000313" key="16">
    <source>
        <dbReference type="Proteomes" id="UP000807469"/>
    </source>
</evidence>
<comment type="subcellular location">
    <subcellularLocation>
        <location evidence="2">Cytoplasm</location>
    </subcellularLocation>
    <subcellularLocation>
        <location evidence="1">Nucleus</location>
    </subcellularLocation>
</comment>
<protein>
    <recommendedName>
        <fullName evidence="14">Btz domain-containing protein</fullName>
    </recommendedName>
</protein>
<keyword evidence="5" id="KW-0963">Cytoplasm</keyword>
<dbReference type="Proteomes" id="UP000807469">
    <property type="component" value="Unassembled WGS sequence"/>
</dbReference>
<evidence type="ECO:0000256" key="13">
    <source>
        <dbReference type="SAM" id="MobiDB-lite"/>
    </source>
</evidence>
<feature type="compositionally biased region" description="Basic and acidic residues" evidence="13">
    <location>
        <begin position="695"/>
        <end position="705"/>
    </location>
</feature>
<dbReference type="GO" id="GO:0005737">
    <property type="term" value="C:cytoplasm"/>
    <property type="evidence" value="ECO:0007669"/>
    <property type="project" value="UniProtKB-SubCell"/>
</dbReference>
<dbReference type="GO" id="GO:0051028">
    <property type="term" value="P:mRNA transport"/>
    <property type="evidence" value="ECO:0007669"/>
    <property type="project" value="UniProtKB-KW"/>
</dbReference>
<dbReference type="AlphaFoldDB" id="A0A9P5Z3D2"/>
<evidence type="ECO:0000256" key="8">
    <source>
        <dbReference type="ARBA" id="ARBA00022845"/>
    </source>
</evidence>
<feature type="region of interest" description="Disordered" evidence="13">
    <location>
        <begin position="695"/>
        <end position="760"/>
    </location>
</feature>
<dbReference type="InterPro" id="IPR018545">
    <property type="entry name" value="Btz_dom"/>
</dbReference>